<dbReference type="STRING" id="1874317.BKP64_14090"/>
<proteinExistence type="predicted"/>
<dbReference type="RefSeq" id="WP_070971364.1">
    <property type="nucleotide sequence ID" value="NZ_CP017715.1"/>
</dbReference>
<dbReference type="GO" id="GO:0016020">
    <property type="term" value="C:membrane"/>
    <property type="evidence" value="ECO:0007669"/>
    <property type="project" value="UniProtKB-SubCell"/>
</dbReference>
<dbReference type="PROSITE" id="PS50801">
    <property type="entry name" value="STAS"/>
    <property type="match status" value="1"/>
</dbReference>
<feature type="transmembrane region" description="Helical" evidence="5">
    <location>
        <begin position="21"/>
        <end position="42"/>
    </location>
</feature>
<reference evidence="7 8" key="1">
    <citation type="submission" date="2016-10" db="EMBL/GenBank/DDBJ databases">
        <title>Marinobacter salinus sp. nov., a moderately halophilic bacterium isolated from a tidal flat environment.</title>
        <authorList>
            <person name="Park S.-J."/>
        </authorList>
    </citation>
    <scope>NUCLEOTIDE SEQUENCE [LARGE SCALE GENOMIC DNA]</scope>
    <source>
        <strain evidence="7 8">Hb8</strain>
    </source>
</reference>
<organism evidence="7 8">
    <name type="scientific">Marinobacter salinus</name>
    <dbReference type="NCBI Taxonomy" id="1874317"/>
    <lineage>
        <taxon>Bacteria</taxon>
        <taxon>Pseudomonadati</taxon>
        <taxon>Pseudomonadota</taxon>
        <taxon>Gammaproteobacteria</taxon>
        <taxon>Pseudomonadales</taxon>
        <taxon>Marinobacteraceae</taxon>
        <taxon>Marinobacter</taxon>
    </lineage>
</organism>
<dbReference type="InterPro" id="IPR018045">
    <property type="entry name" value="S04_transporter_CS"/>
</dbReference>
<dbReference type="Pfam" id="PF00916">
    <property type="entry name" value="Sulfate_transp"/>
    <property type="match status" value="1"/>
</dbReference>
<dbReference type="Pfam" id="PF01740">
    <property type="entry name" value="STAS"/>
    <property type="match status" value="1"/>
</dbReference>
<dbReference type="InterPro" id="IPR001902">
    <property type="entry name" value="SLC26A/SulP_fam"/>
</dbReference>
<feature type="transmembrane region" description="Helical" evidence="5">
    <location>
        <begin position="216"/>
        <end position="236"/>
    </location>
</feature>
<evidence type="ECO:0000259" key="6">
    <source>
        <dbReference type="PROSITE" id="PS50801"/>
    </source>
</evidence>
<protein>
    <submittedName>
        <fullName evidence="7">Sodium-independent anion transporter</fullName>
    </submittedName>
</protein>
<dbReference type="GO" id="GO:0008271">
    <property type="term" value="F:secondary active sulfate transmembrane transporter activity"/>
    <property type="evidence" value="ECO:0007669"/>
    <property type="project" value="InterPro"/>
</dbReference>
<evidence type="ECO:0000256" key="4">
    <source>
        <dbReference type="ARBA" id="ARBA00023136"/>
    </source>
</evidence>
<feature type="domain" description="STAS" evidence="6">
    <location>
        <begin position="453"/>
        <end position="566"/>
    </location>
</feature>
<dbReference type="NCBIfam" id="TIGR00815">
    <property type="entry name" value="sulP"/>
    <property type="match status" value="1"/>
</dbReference>
<gene>
    <name evidence="7" type="ORF">BKP64_14090</name>
</gene>
<feature type="transmembrane region" description="Helical" evidence="5">
    <location>
        <begin position="48"/>
        <end position="67"/>
    </location>
</feature>
<dbReference type="Proteomes" id="UP000177445">
    <property type="component" value="Chromosome"/>
</dbReference>
<dbReference type="Gene3D" id="3.30.750.24">
    <property type="entry name" value="STAS domain"/>
    <property type="match status" value="1"/>
</dbReference>
<keyword evidence="2 5" id="KW-0812">Transmembrane</keyword>
<feature type="transmembrane region" description="Helical" evidence="5">
    <location>
        <begin position="305"/>
        <end position="323"/>
    </location>
</feature>
<dbReference type="AlphaFoldDB" id="A0A1D9GNW0"/>
<dbReference type="InterPro" id="IPR011547">
    <property type="entry name" value="SLC26A/SulP_dom"/>
</dbReference>
<feature type="transmembrane region" description="Helical" evidence="5">
    <location>
        <begin position="343"/>
        <end position="363"/>
    </location>
</feature>
<dbReference type="EMBL" id="CP017715">
    <property type="protein sequence ID" value="AOY89205.1"/>
    <property type="molecule type" value="Genomic_DNA"/>
</dbReference>
<feature type="transmembrane region" description="Helical" evidence="5">
    <location>
        <begin position="100"/>
        <end position="121"/>
    </location>
</feature>
<feature type="transmembrane region" description="Helical" evidence="5">
    <location>
        <begin position="370"/>
        <end position="388"/>
    </location>
</feature>
<dbReference type="PANTHER" id="PTHR11814">
    <property type="entry name" value="SULFATE TRANSPORTER"/>
    <property type="match status" value="1"/>
</dbReference>
<dbReference type="SUPFAM" id="SSF52091">
    <property type="entry name" value="SpoIIaa-like"/>
    <property type="match status" value="1"/>
</dbReference>
<dbReference type="KEGG" id="msq:BKP64_14090"/>
<feature type="transmembrane region" description="Helical" evidence="5">
    <location>
        <begin position="269"/>
        <end position="293"/>
    </location>
</feature>
<keyword evidence="3 5" id="KW-1133">Transmembrane helix</keyword>
<comment type="subcellular location">
    <subcellularLocation>
        <location evidence="1">Membrane</location>
        <topology evidence="1">Multi-pass membrane protein</topology>
    </subcellularLocation>
</comment>
<feature type="transmembrane region" description="Helical" evidence="5">
    <location>
        <begin position="74"/>
        <end position="94"/>
    </location>
</feature>
<evidence type="ECO:0000256" key="2">
    <source>
        <dbReference type="ARBA" id="ARBA00022692"/>
    </source>
</evidence>
<evidence type="ECO:0000256" key="3">
    <source>
        <dbReference type="ARBA" id="ARBA00022989"/>
    </source>
</evidence>
<evidence type="ECO:0000256" key="1">
    <source>
        <dbReference type="ARBA" id="ARBA00004141"/>
    </source>
</evidence>
<dbReference type="CDD" id="cd07042">
    <property type="entry name" value="STAS_SulP_like_sulfate_transporter"/>
    <property type="match status" value="1"/>
</dbReference>
<feature type="transmembrane region" description="Helical" evidence="5">
    <location>
        <begin position="133"/>
        <end position="151"/>
    </location>
</feature>
<feature type="transmembrane region" description="Helical" evidence="5">
    <location>
        <begin position="400"/>
        <end position="430"/>
    </location>
</feature>
<dbReference type="InterPro" id="IPR002645">
    <property type="entry name" value="STAS_dom"/>
</dbReference>
<dbReference type="PROSITE" id="PS01130">
    <property type="entry name" value="SLC26A"/>
    <property type="match status" value="1"/>
</dbReference>
<dbReference type="InterPro" id="IPR036513">
    <property type="entry name" value="STAS_dom_sf"/>
</dbReference>
<evidence type="ECO:0000313" key="7">
    <source>
        <dbReference type="EMBL" id="AOY89205.1"/>
    </source>
</evidence>
<evidence type="ECO:0000313" key="8">
    <source>
        <dbReference type="Proteomes" id="UP000177445"/>
    </source>
</evidence>
<name>A0A1D9GNW0_9GAMM</name>
<dbReference type="OrthoDB" id="9769739at2"/>
<accession>A0A1D9GNW0</accession>
<keyword evidence="8" id="KW-1185">Reference proteome</keyword>
<evidence type="ECO:0000256" key="5">
    <source>
        <dbReference type="SAM" id="Phobius"/>
    </source>
</evidence>
<feature type="transmembrane region" description="Helical" evidence="5">
    <location>
        <begin position="171"/>
        <end position="195"/>
    </location>
</feature>
<keyword evidence="4 5" id="KW-0472">Membrane</keyword>
<sequence>MNLQRYLPILNWLPAYGRGQATSDLVAAIIVTVMLIPQSLAYALLAGLPAQVGLYASILPLVVYAVFGTSRTLSVGPVAVASLMTAAALAPLAASGTPEYVAGAILLAIMSGLMLTAMGLLRLGFLANFLSHPVISGFITASGIVIAASQLKHIFGVEASGHNLWEIIESLVLSIGNTNLPTLAIGIGALLFLLFARKRLRPILSGLGVPGRMADILTKTAPILAVLVTTLVAWQLHLGESGVKLVGQVPSGLPELTLPSMDWQLWQQLAVSALLISVVGFVESVSVGQTLAAKRRQRIDPDQELIGLGTANLGAGLSGGMPVTGGFSRSVVNFDAGAETPAAGAYTAVGIALATLFLTPAIAYLPKATLAATIIVAVITLIDLPALARTWRYSRTDFGAMLATIVLTLGHSVEAGIISGVTLSIGLFLFRTSRPHFAVVGRVPGTEHFRNVLRHDVELCPKVTFLRVDESLYFANARFLEETVMDLVTGEPELKDLVLVCPAVNLVDASALESLEAINERLRDAGVNLHLSEVKGPVMDRLKGTELLAHLTGRVFLSTFEAWQMLIGQVRSLKETA</sequence>